<name>A0A8S3FIK6_9BILA</name>
<feature type="non-terminal residue" evidence="2">
    <location>
        <position position="147"/>
    </location>
</feature>
<sequence length="147" mass="16632">MDSIELELQNQPTSEIHSLHNRQYFQQPSIIKTDRKEKKSVHKRVQFNIRTFTAKPRRDYNTSIIDGSQKSSFEDHDYASSSTQYLTTELIEINNKQTCNRRSKVIAFAVVILIIVTVAIAIGVTVGVKKSQQNVSNTATTISSQTS</sequence>
<organism evidence="2 3">
    <name type="scientific">Rotaria magnacalcarata</name>
    <dbReference type="NCBI Taxonomy" id="392030"/>
    <lineage>
        <taxon>Eukaryota</taxon>
        <taxon>Metazoa</taxon>
        <taxon>Spiralia</taxon>
        <taxon>Gnathifera</taxon>
        <taxon>Rotifera</taxon>
        <taxon>Eurotatoria</taxon>
        <taxon>Bdelloidea</taxon>
        <taxon>Philodinida</taxon>
        <taxon>Philodinidae</taxon>
        <taxon>Rotaria</taxon>
    </lineage>
</organism>
<evidence type="ECO:0000313" key="2">
    <source>
        <dbReference type="EMBL" id="CAF5125911.1"/>
    </source>
</evidence>
<gene>
    <name evidence="2" type="ORF">BYL167_LOCUS67778</name>
</gene>
<keyword evidence="1" id="KW-0812">Transmembrane</keyword>
<keyword evidence="1" id="KW-1133">Transmembrane helix</keyword>
<dbReference type="Proteomes" id="UP000681967">
    <property type="component" value="Unassembled WGS sequence"/>
</dbReference>
<dbReference type="AlphaFoldDB" id="A0A8S3FIK6"/>
<reference evidence="2" key="1">
    <citation type="submission" date="2021-02" db="EMBL/GenBank/DDBJ databases">
        <authorList>
            <person name="Nowell W R."/>
        </authorList>
    </citation>
    <scope>NUCLEOTIDE SEQUENCE</scope>
</reference>
<keyword evidence="1" id="KW-0472">Membrane</keyword>
<protein>
    <submittedName>
        <fullName evidence="2">Uncharacterized protein</fullName>
    </submittedName>
</protein>
<comment type="caution">
    <text evidence="2">The sequence shown here is derived from an EMBL/GenBank/DDBJ whole genome shotgun (WGS) entry which is preliminary data.</text>
</comment>
<evidence type="ECO:0000256" key="1">
    <source>
        <dbReference type="SAM" id="Phobius"/>
    </source>
</evidence>
<proteinExistence type="predicted"/>
<accession>A0A8S3FIK6</accession>
<evidence type="ECO:0000313" key="3">
    <source>
        <dbReference type="Proteomes" id="UP000681967"/>
    </source>
</evidence>
<feature type="transmembrane region" description="Helical" evidence="1">
    <location>
        <begin position="105"/>
        <end position="128"/>
    </location>
</feature>
<dbReference type="EMBL" id="CAJOBH010246336">
    <property type="protein sequence ID" value="CAF5125911.1"/>
    <property type="molecule type" value="Genomic_DNA"/>
</dbReference>